<keyword evidence="2" id="KW-1185">Reference proteome</keyword>
<dbReference type="EMBL" id="AP025184">
    <property type="protein sequence ID" value="BDB55487.1"/>
    <property type="molecule type" value="Genomic_DNA"/>
</dbReference>
<evidence type="ECO:0000313" key="1">
    <source>
        <dbReference type="EMBL" id="BDB55487.1"/>
    </source>
</evidence>
<dbReference type="Proteomes" id="UP001319867">
    <property type="component" value="Chromosome"/>
</dbReference>
<name>A0ABM7V7D7_9FLAO</name>
<reference evidence="1 2" key="1">
    <citation type="journal article" date="2022" name="Int. J. Syst. Evol. Microbiol.">
        <title>Flavobacterium ammonificans sp. nov. and Flavobacterium ammoniigenes sp. nov., ammonifying bacteria isolated from surface river water.</title>
        <authorList>
            <person name="Watanabe K."/>
            <person name="Kitamura T."/>
            <person name="Ogata Y."/>
            <person name="Shindo C."/>
            <person name="Suda W."/>
        </authorList>
    </citation>
    <scope>NUCLEOTIDE SEQUENCE [LARGE SCALE GENOMIC DNA]</scope>
    <source>
        <strain evidence="1 2">GENT5</strain>
    </source>
</reference>
<reference evidence="1 2" key="2">
    <citation type="journal article" date="2022" name="Microorganisms">
        <title>Complete Genome Sequences of Two Flavobacterium ammonificans Strains and a Flavobacterium ammoniigenes Strain of Ammonifying Bacterioplankton Isolated from Surface River Water.</title>
        <authorList>
            <person name="Suda W."/>
            <person name="Ogata Y."/>
            <person name="Shindo C."/>
            <person name="Watanabe K."/>
        </authorList>
    </citation>
    <scope>NUCLEOTIDE SEQUENCE [LARGE SCALE GENOMIC DNA]</scope>
    <source>
        <strain evidence="1 2">GENT5</strain>
    </source>
</reference>
<evidence type="ECO:0000313" key="2">
    <source>
        <dbReference type="Proteomes" id="UP001319867"/>
    </source>
</evidence>
<proteinExistence type="predicted"/>
<sequence length="85" mass="9378">MTCNSVAETNLVLAEEIVVVPILTIELLVKLVPTIVTVEPADPSTGENELIVVATKRTLIVFDFISKSDEKEEILINRNNKLKSD</sequence>
<accession>A0ABM7V7D7</accession>
<gene>
    <name evidence="1" type="ORF">GENT5_17920</name>
</gene>
<organism evidence="1 2">
    <name type="scientific">Flavobacterium ammoniigenes</name>
    <dbReference type="NCBI Taxonomy" id="1751095"/>
    <lineage>
        <taxon>Bacteria</taxon>
        <taxon>Pseudomonadati</taxon>
        <taxon>Bacteroidota</taxon>
        <taxon>Flavobacteriia</taxon>
        <taxon>Flavobacteriales</taxon>
        <taxon>Flavobacteriaceae</taxon>
        <taxon>Flavobacterium</taxon>
    </lineage>
</organism>
<protein>
    <submittedName>
        <fullName evidence="1">Uncharacterized protein</fullName>
    </submittedName>
</protein>